<evidence type="ECO:0000256" key="1">
    <source>
        <dbReference type="ARBA" id="ARBA00011046"/>
    </source>
</evidence>
<sequence length="122" mass="13525">MRKNMPALGELERVVMDAVWDSPEALSAYDVQQQLEAAGRPLAATTLLTVLSRLEKKGFVASDRTVRPYRYSPVASRADHVAELMHEVLGESRDRMAVLERFVGSVSEEDAAVLRKLLRGDG</sequence>
<keyword evidence="4" id="KW-0804">Transcription</keyword>
<dbReference type="Gene3D" id="1.10.10.10">
    <property type="entry name" value="Winged helix-like DNA-binding domain superfamily/Winged helix DNA-binding domain"/>
    <property type="match status" value="1"/>
</dbReference>
<dbReference type="Pfam" id="PF03965">
    <property type="entry name" value="Penicillinase_R"/>
    <property type="match status" value="1"/>
</dbReference>
<name>U1MX13_9MICO</name>
<keyword evidence="2" id="KW-0805">Transcription regulation</keyword>
<dbReference type="Gene3D" id="6.10.140.850">
    <property type="match status" value="1"/>
</dbReference>
<evidence type="ECO:0000313" key="5">
    <source>
        <dbReference type="EMBL" id="ERG65135.1"/>
    </source>
</evidence>
<dbReference type="InterPro" id="IPR036388">
    <property type="entry name" value="WH-like_DNA-bd_sf"/>
</dbReference>
<keyword evidence="6" id="KW-1185">Reference proteome</keyword>
<comment type="similarity">
    <text evidence="1">Belongs to the BlaI transcriptional regulatory family.</text>
</comment>
<proteinExistence type="inferred from homology"/>
<evidence type="ECO:0000313" key="6">
    <source>
        <dbReference type="Proteomes" id="UP000016462"/>
    </source>
</evidence>
<protein>
    <recommendedName>
        <fullName evidence="7">Transcriptional regulator</fullName>
    </recommendedName>
</protein>
<dbReference type="EMBL" id="ASHR01000010">
    <property type="protein sequence ID" value="ERG65135.1"/>
    <property type="molecule type" value="Genomic_DNA"/>
</dbReference>
<evidence type="ECO:0000256" key="4">
    <source>
        <dbReference type="ARBA" id="ARBA00023163"/>
    </source>
</evidence>
<evidence type="ECO:0000256" key="3">
    <source>
        <dbReference type="ARBA" id="ARBA00023125"/>
    </source>
</evidence>
<evidence type="ECO:0000256" key="2">
    <source>
        <dbReference type="ARBA" id="ARBA00023015"/>
    </source>
</evidence>
<dbReference type="GO" id="GO:0045892">
    <property type="term" value="P:negative regulation of DNA-templated transcription"/>
    <property type="evidence" value="ECO:0007669"/>
    <property type="project" value="InterPro"/>
</dbReference>
<accession>U1MX13</accession>
<organism evidence="5 6">
    <name type="scientific">Agrococcus pavilionensis RW1</name>
    <dbReference type="NCBI Taxonomy" id="1330458"/>
    <lineage>
        <taxon>Bacteria</taxon>
        <taxon>Bacillati</taxon>
        <taxon>Actinomycetota</taxon>
        <taxon>Actinomycetes</taxon>
        <taxon>Micrococcales</taxon>
        <taxon>Microbacteriaceae</taxon>
        <taxon>Agrococcus</taxon>
    </lineage>
</organism>
<keyword evidence="3" id="KW-0238">DNA-binding</keyword>
<evidence type="ECO:0008006" key="7">
    <source>
        <dbReference type="Google" id="ProtNLM"/>
    </source>
</evidence>
<dbReference type="InterPro" id="IPR036390">
    <property type="entry name" value="WH_DNA-bd_sf"/>
</dbReference>
<reference evidence="5 6" key="1">
    <citation type="journal article" date="2013" name="Genome Announc.">
        <title>First draft genome sequence from a member of the genus agrococcus, isolated from modern microbialites.</title>
        <authorList>
            <person name="White R.A.III."/>
            <person name="Grassa C.J."/>
            <person name="Suttle C.A."/>
        </authorList>
    </citation>
    <scope>NUCLEOTIDE SEQUENCE [LARGE SCALE GENOMIC DNA]</scope>
    <source>
        <strain evidence="5 6">RW1</strain>
    </source>
</reference>
<dbReference type="InterPro" id="IPR005650">
    <property type="entry name" value="BlaI_family"/>
</dbReference>
<dbReference type="GO" id="GO:0003677">
    <property type="term" value="F:DNA binding"/>
    <property type="evidence" value="ECO:0007669"/>
    <property type="project" value="UniProtKB-KW"/>
</dbReference>
<dbReference type="SUPFAM" id="SSF46785">
    <property type="entry name" value="Winged helix' DNA-binding domain"/>
    <property type="match status" value="1"/>
</dbReference>
<gene>
    <name evidence="5" type="ORF">L332_11880</name>
</gene>
<dbReference type="AlphaFoldDB" id="U1MX13"/>
<dbReference type="Proteomes" id="UP000016462">
    <property type="component" value="Unassembled WGS sequence"/>
</dbReference>
<comment type="caution">
    <text evidence="5">The sequence shown here is derived from an EMBL/GenBank/DDBJ whole genome shotgun (WGS) entry which is preliminary data.</text>
</comment>